<dbReference type="GO" id="GO:0007411">
    <property type="term" value="P:axon guidance"/>
    <property type="evidence" value="ECO:0007669"/>
    <property type="project" value="TreeGrafter"/>
</dbReference>
<keyword evidence="1" id="KW-1015">Disulfide bond</keyword>
<protein>
    <recommendedName>
        <fullName evidence="3">Ig-like domain-containing protein</fullName>
    </recommendedName>
</protein>
<dbReference type="SUPFAM" id="SSF48726">
    <property type="entry name" value="Immunoglobulin"/>
    <property type="match status" value="5"/>
</dbReference>
<dbReference type="InterPro" id="IPR003598">
    <property type="entry name" value="Ig_sub2"/>
</dbReference>
<feature type="domain" description="Ig-like" evidence="3">
    <location>
        <begin position="181"/>
        <end position="275"/>
    </location>
</feature>
<feature type="domain" description="Ig-like" evidence="3">
    <location>
        <begin position="373"/>
        <end position="446"/>
    </location>
</feature>
<reference evidence="4" key="1">
    <citation type="journal article" date="2020" name="Cell">
        <title>Large-Scale Comparative Analyses of Tick Genomes Elucidate Their Genetic Diversity and Vector Capacities.</title>
        <authorList>
            <consortium name="Tick Genome and Microbiome Consortium (TIGMIC)"/>
            <person name="Jia N."/>
            <person name="Wang J."/>
            <person name="Shi W."/>
            <person name="Du L."/>
            <person name="Sun Y."/>
            <person name="Zhan W."/>
            <person name="Jiang J.F."/>
            <person name="Wang Q."/>
            <person name="Zhang B."/>
            <person name="Ji P."/>
            <person name="Bell-Sakyi L."/>
            <person name="Cui X.M."/>
            <person name="Yuan T.T."/>
            <person name="Jiang B.G."/>
            <person name="Yang W.F."/>
            <person name="Lam T.T."/>
            <person name="Chang Q.C."/>
            <person name="Ding S.J."/>
            <person name="Wang X.J."/>
            <person name="Zhu J.G."/>
            <person name="Ruan X.D."/>
            <person name="Zhao L."/>
            <person name="Wei J.T."/>
            <person name="Ye R.Z."/>
            <person name="Que T.C."/>
            <person name="Du C.H."/>
            <person name="Zhou Y.H."/>
            <person name="Cheng J.X."/>
            <person name="Dai P.F."/>
            <person name="Guo W.B."/>
            <person name="Han X.H."/>
            <person name="Huang E.J."/>
            <person name="Li L.F."/>
            <person name="Wei W."/>
            <person name="Gao Y.C."/>
            <person name="Liu J.Z."/>
            <person name="Shao H.Z."/>
            <person name="Wang X."/>
            <person name="Wang C.C."/>
            <person name="Yang T.C."/>
            <person name="Huo Q.B."/>
            <person name="Li W."/>
            <person name="Chen H.Y."/>
            <person name="Chen S.E."/>
            <person name="Zhou L.G."/>
            <person name="Ni X.B."/>
            <person name="Tian J.H."/>
            <person name="Sheng Y."/>
            <person name="Liu T."/>
            <person name="Pan Y.S."/>
            <person name="Xia L.Y."/>
            <person name="Li J."/>
            <person name="Zhao F."/>
            <person name="Cao W.C."/>
        </authorList>
    </citation>
    <scope>NUCLEOTIDE SEQUENCE</scope>
    <source>
        <strain evidence="4">Rsan-2018</strain>
    </source>
</reference>
<dbReference type="VEuPathDB" id="VectorBase:RSAN_046859"/>
<dbReference type="Proteomes" id="UP000821837">
    <property type="component" value="Chromosome 10"/>
</dbReference>
<evidence type="ECO:0000256" key="1">
    <source>
        <dbReference type="ARBA" id="ARBA00023157"/>
    </source>
</evidence>
<reference evidence="4" key="2">
    <citation type="submission" date="2021-09" db="EMBL/GenBank/DDBJ databases">
        <authorList>
            <person name="Jia N."/>
            <person name="Wang J."/>
            <person name="Shi W."/>
            <person name="Du L."/>
            <person name="Sun Y."/>
            <person name="Zhan W."/>
            <person name="Jiang J."/>
            <person name="Wang Q."/>
            <person name="Zhang B."/>
            <person name="Ji P."/>
            <person name="Sakyi L.B."/>
            <person name="Cui X."/>
            <person name="Yuan T."/>
            <person name="Jiang B."/>
            <person name="Yang W."/>
            <person name="Lam T.T.-Y."/>
            <person name="Chang Q."/>
            <person name="Ding S."/>
            <person name="Wang X."/>
            <person name="Zhu J."/>
            <person name="Ruan X."/>
            <person name="Zhao L."/>
            <person name="Wei J."/>
            <person name="Que T."/>
            <person name="Du C."/>
            <person name="Cheng J."/>
            <person name="Dai P."/>
            <person name="Han X."/>
            <person name="Huang E."/>
            <person name="Gao Y."/>
            <person name="Liu J."/>
            <person name="Shao H."/>
            <person name="Ye R."/>
            <person name="Li L."/>
            <person name="Wei W."/>
            <person name="Wang X."/>
            <person name="Wang C."/>
            <person name="Huo Q."/>
            <person name="Li W."/>
            <person name="Guo W."/>
            <person name="Chen H."/>
            <person name="Chen S."/>
            <person name="Zhou L."/>
            <person name="Zhou L."/>
            <person name="Ni X."/>
            <person name="Tian J."/>
            <person name="Zhou Y."/>
            <person name="Sheng Y."/>
            <person name="Liu T."/>
            <person name="Pan Y."/>
            <person name="Xia L."/>
            <person name="Li J."/>
            <person name="Zhao F."/>
            <person name="Cao W."/>
        </authorList>
    </citation>
    <scope>NUCLEOTIDE SEQUENCE</scope>
    <source>
        <strain evidence="4">Rsan-2018</strain>
        <tissue evidence="4">Larvae</tissue>
    </source>
</reference>
<sequence>MGDEVIVLCVVKKGSTGPYHITWHKDGAQLSPTGGRLTLSTLSQSSAALRIGSLRPEDIGNYTCTARNAFGSDTVTAQLVVNGPPKVFEFTFPPEVALGDEILAGCVVKNGSPGPHSISWQKDGSEIESGERVSVSGQSKTSAALRIAAVRPEDVGNYTCVARNSFGSDSFTAPLVVHAPPKVGELAFPSDVALGDEVILSCVVKKGSPGPFVVAWFKDGVQLKNAAPAGRVTVSTPSKSSATLHIAGLRAEDLGNYTCSARNGFGSDSASAQLVVHASPKLQSTGFPSEISLGDDTGVMCMVTKGSSGPFTMTWYKNGEEVSISNRVTVVVRASKAVLNIDAVRVEDIGNYTCTATNRFGTDSLTLPLLVTVVVTCVVKKGSVGPYQITWEKDGADLSGIGADLRVSVSTLSAGSVALRIASLRAEDVGNYSCTARNRFGSDSVTAPLVVHGMNVETTRA</sequence>
<dbReference type="GO" id="GO:0070593">
    <property type="term" value="P:dendrite self-avoidance"/>
    <property type="evidence" value="ECO:0007669"/>
    <property type="project" value="TreeGrafter"/>
</dbReference>
<evidence type="ECO:0000313" key="4">
    <source>
        <dbReference type="EMBL" id="KAH7976679.1"/>
    </source>
</evidence>
<dbReference type="CDD" id="cd00096">
    <property type="entry name" value="Ig"/>
    <property type="match status" value="1"/>
</dbReference>
<dbReference type="SMART" id="SM00409">
    <property type="entry name" value="IG"/>
    <property type="match status" value="5"/>
</dbReference>
<dbReference type="PANTHER" id="PTHR10075:SF101">
    <property type="entry name" value="ZWEI IG DOMAIN PROTEIN ZIG-3"/>
    <property type="match status" value="1"/>
</dbReference>
<accession>A0A9D4QF91</accession>
<dbReference type="GO" id="GO:0030424">
    <property type="term" value="C:axon"/>
    <property type="evidence" value="ECO:0007669"/>
    <property type="project" value="TreeGrafter"/>
</dbReference>
<evidence type="ECO:0000313" key="5">
    <source>
        <dbReference type="Proteomes" id="UP000821837"/>
    </source>
</evidence>
<dbReference type="FunFam" id="2.60.40.10:FF:000032">
    <property type="entry name" value="palladin isoform X1"/>
    <property type="match status" value="1"/>
</dbReference>
<proteinExistence type="predicted"/>
<dbReference type="EMBL" id="JABSTV010001246">
    <property type="protein sequence ID" value="KAH7976679.1"/>
    <property type="molecule type" value="Genomic_DNA"/>
</dbReference>
<feature type="domain" description="Ig-like" evidence="3">
    <location>
        <begin position="85"/>
        <end position="176"/>
    </location>
</feature>
<name>A0A9D4QF91_RHISA</name>
<feature type="domain" description="Ig-like" evidence="3">
    <location>
        <begin position="1"/>
        <end position="82"/>
    </location>
</feature>
<dbReference type="InterPro" id="IPR003599">
    <property type="entry name" value="Ig_sub"/>
</dbReference>
<dbReference type="PANTHER" id="PTHR10075">
    <property type="entry name" value="BASIGIN RELATED"/>
    <property type="match status" value="1"/>
</dbReference>
<dbReference type="InterPro" id="IPR036179">
    <property type="entry name" value="Ig-like_dom_sf"/>
</dbReference>
<dbReference type="SMART" id="SM00406">
    <property type="entry name" value="IGv"/>
    <property type="match status" value="5"/>
</dbReference>
<comment type="caution">
    <text evidence="4">The sequence shown here is derived from an EMBL/GenBank/DDBJ whole genome shotgun (WGS) entry which is preliminary data.</text>
</comment>
<organism evidence="4 5">
    <name type="scientific">Rhipicephalus sanguineus</name>
    <name type="common">Brown dog tick</name>
    <name type="synonym">Ixodes sanguineus</name>
    <dbReference type="NCBI Taxonomy" id="34632"/>
    <lineage>
        <taxon>Eukaryota</taxon>
        <taxon>Metazoa</taxon>
        <taxon>Ecdysozoa</taxon>
        <taxon>Arthropoda</taxon>
        <taxon>Chelicerata</taxon>
        <taxon>Arachnida</taxon>
        <taxon>Acari</taxon>
        <taxon>Parasitiformes</taxon>
        <taxon>Ixodida</taxon>
        <taxon>Ixodoidea</taxon>
        <taxon>Ixodidae</taxon>
        <taxon>Rhipicephalinae</taxon>
        <taxon>Rhipicephalus</taxon>
        <taxon>Rhipicephalus</taxon>
    </lineage>
</organism>
<dbReference type="GO" id="GO:0098632">
    <property type="term" value="F:cell-cell adhesion mediator activity"/>
    <property type="evidence" value="ECO:0007669"/>
    <property type="project" value="TreeGrafter"/>
</dbReference>
<dbReference type="PROSITE" id="PS50835">
    <property type="entry name" value="IG_LIKE"/>
    <property type="match status" value="5"/>
</dbReference>
<keyword evidence="2" id="KW-0393">Immunoglobulin domain</keyword>
<dbReference type="GO" id="GO:0007156">
    <property type="term" value="P:homophilic cell adhesion via plasma membrane adhesion molecules"/>
    <property type="evidence" value="ECO:0007669"/>
    <property type="project" value="TreeGrafter"/>
</dbReference>
<dbReference type="InterPro" id="IPR007110">
    <property type="entry name" value="Ig-like_dom"/>
</dbReference>
<dbReference type="Gene3D" id="2.60.40.10">
    <property type="entry name" value="Immunoglobulins"/>
    <property type="match status" value="5"/>
</dbReference>
<feature type="domain" description="Ig-like" evidence="3">
    <location>
        <begin position="280"/>
        <end position="372"/>
    </location>
</feature>
<dbReference type="InterPro" id="IPR013783">
    <property type="entry name" value="Ig-like_fold"/>
</dbReference>
<dbReference type="GO" id="GO:0005886">
    <property type="term" value="C:plasma membrane"/>
    <property type="evidence" value="ECO:0007669"/>
    <property type="project" value="TreeGrafter"/>
</dbReference>
<dbReference type="FunFam" id="2.60.40.10:FF:000333">
    <property type="entry name" value="Down syndrome cell adhesion molecule"/>
    <property type="match status" value="1"/>
</dbReference>
<keyword evidence="5" id="KW-1185">Reference proteome</keyword>
<dbReference type="AlphaFoldDB" id="A0A9D4QF91"/>
<gene>
    <name evidence="4" type="ORF">HPB52_018024</name>
</gene>
<dbReference type="FunFam" id="2.60.40.10:FF:000107">
    <property type="entry name" value="Myosin, light chain kinase a"/>
    <property type="match status" value="1"/>
</dbReference>
<dbReference type="InterPro" id="IPR013106">
    <property type="entry name" value="Ig_V-set"/>
</dbReference>
<evidence type="ECO:0000259" key="3">
    <source>
        <dbReference type="PROSITE" id="PS50835"/>
    </source>
</evidence>
<evidence type="ECO:0000256" key="2">
    <source>
        <dbReference type="ARBA" id="ARBA00023319"/>
    </source>
</evidence>
<dbReference type="SMART" id="SM00408">
    <property type="entry name" value="IGc2"/>
    <property type="match status" value="5"/>
</dbReference>
<dbReference type="Pfam" id="PF07679">
    <property type="entry name" value="I-set"/>
    <property type="match status" value="5"/>
</dbReference>
<dbReference type="InterPro" id="IPR013098">
    <property type="entry name" value="Ig_I-set"/>
</dbReference>